<dbReference type="AlphaFoldDB" id="A0A1G4AST5"/>
<keyword evidence="3" id="KW-1185">Reference proteome</keyword>
<proteinExistence type="predicted"/>
<feature type="compositionally biased region" description="Basic and acidic residues" evidence="1">
    <location>
        <begin position="1"/>
        <end position="19"/>
    </location>
</feature>
<accession>A0A1G4AST5</accession>
<organism evidence="2 3">
    <name type="scientific">Colletotrichum orchidophilum</name>
    <dbReference type="NCBI Taxonomy" id="1209926"/>
    <lineage>
        <taxon>Eukaryota</taxon>
        <taxon>Fungi</taxon>
        <taxon>Dikarya</taxon>
        <taxon>Ascomycota</taxon>
        <taxon>Pezizomycotina</taxon>
        <taxon>Sordariomycetes</taxon>
        <taxon>Hypocreomycetidae</taxon>
        <taxon>Glomerellales</taxon>
        <taxon>Glomerellaceae</taxon>
        <taxon>Colletotrichum</taxon>
    </lineage>
</organism>
<dbReference type="Proteomes" id="UP000176998">
    <property type="component" value="Unassembled WGS sequence"/>
</dbReference>
<dbReference type="EMBL" id="MJBS01000157">
    <property type="protein sequence ID" value="OHE92153.1"/>
    <property type="molecule type" value="Genomic_DNA"/>
</dbReference>
<evidence type="ECO:0000256" key="1">
    <source>
        <dbReference type="SAM" id="MobiDB-lite"/>
    </source>
</evidence>
<feature type="region of interest" description="Disordered" evidence="1">
    <location>
        <begin position="72"/>
        <end position="93"/>
    </location>
</feature>
<reference evidence="2 3" key="1">
    <citation type="submission" date="2016-09" db="EMBL/GenBank/DDBJ databases">
        <authorList>
            <person name="Capua I."/>
            <person name="De Benedictis P."/>
            <person name="Joannis T."/>
            <person name="Lombin L.H."/>
            <person name="Cattoli G."/>
        </authorList>
    </citation>
    <scope>NUCLEOTIDE SEQUENCE [LARGE SCALE GENOMIC DNA]</scope>
    <source>
        <strain evidence="2 3">IMI 309357</strain>
    </source>
</reference>
<protein>
    <submittedName>
        <fullName evidence="2">Uncharacterized protein</fullName>
    </submittedName>
</protein>
<gene>
    <name evidence="2" type="ORF">CORC01_12556</name>
</gene>
<evidence type="ECO:0000313" key="3">
    <source>
        <dbReference type="Proteomes" id="UP000176998"/>
    </source>
</evidence>
<dbReference type="RefSeq" id="XP_022469323.1">
    <property type="nucleotide sequence ID" value="XM_022624176.1"/>
</dbReference>
<feature type="region of interest" description="Disordered" evidence="1">
    <location>
        <begin position="1"/>
        <end position="39"/>
    </location>
</feature>
<comment type="caution">
    <text evidence="2">The sequence shown here is derived from an EMBL/GenBank/DDBJ whole genome shotgun (WGS) entry which is preliminary data.</text>
</comment>
<sequence>MTLGDGRRTEFVESPKAVKEPIALPPHSGTTDESVPAPRRFGAATSGPVRAGHRWKGLPRCNLNQSQTHKGYAAPSLQTPNAARTPGAPASLHHSLGGVTASQTLEPVRCRPGVCTELRLRLRKGVDAPCPVGRIVASRDMPLIEFVGCEAVRMTDALLDVLPKQEKTETKTGVELTNRARRKERLTSVSVSPRPSYLSKLLICSSPSSHALAIISQLHSPAQGRPHQQCLIAPSCPSRRALVLALALTLLRILSLPLIAPSLLSSSLFPAGPTPTQTQLPVAWSHRHPSGFLDTSTSKVRPSN</sequence>
<name>A0A1G4AST5_9PEZI</name>
<dbReference type="GeneID" id="34565686"/>
<evidence type="ECO:0000313" key="2">
    <source>
        <dbReference type="EMBL" id="OHE92153.1"/>
    </source>
</evidence>